<dbReference type="GO" id="GO:0005524">
    <property type="term" value="F:ATP binding"/>
    <property type="evidence" value="ECO:0007669"/>
    <property type="project" value="UniProtKB-UniRule"/>
</dbReference>
<dbReference type="GO" id="GO:0004674">
    <property type="term" value="F:protein serine/threonine kinase activity"/>
    <property type="evidence" value="ECO:0007669"/>
    <property type="project" value="TreeGrafter"/>
</dbReference>
<dbReference type="InterPro" id="IPR038765">
    <property type="entry name" value="Papain-like_cys_pep_sf"/>
</dbReference>
<dbReference type="Gene3D" id="1.10.510.10">
    <property type="entry name" value="Transferase(Phosphotransferase) domain 1"/>
    <property type="match status" value="1"/>
</dbReference>
<keyword evidence="1" id="KW-0808">Transferase</keyword>
<keyword evidence="4 5" id="KW-0067">ATP-binding</keyword>
<dbReference type="SUPFAM" id="SSF54001">
    <property type="entry name" value="Cysteine proteinases"/>
    <property type="match status" value="1"/>
</dbReference>
<dbReference type="InterPro" id="IPR051681">
    <property type="entry name" value="Ser/Thr_Kinases-Pseudokinases"/>
</dbReference>
<dbReference type="InterPro" id="IPR000719">
    <property type="entry name" value="Prot_kinase_dom"/>
</dbReference>
<evidence type="ECO:0000256" key="4">
    <source>
        <dbReference type="ARBA" id="ARBA00022840"/>
    </source>
</evidence>
<dbReference type="SMART" id="SM00220">
    <property type="entry name" value="S_TKc"/>
    <property type="match status" value="1"/>
</dbReference>
<dbReference type="InterPro" id="IPR017441">
    <property type="entry name" value="Protein_kinase_ATP_BS"/>
</dbReference>
<dbReference type="SUPFAM" id="SSF56112">
    <property type="entry name" value="Protein kinase-like (PK-like)"/>
    <property type="match status" value="1"/>
</dbReference>
<name>A0AAE0BG41_9CHLO</name>
<evidence type="ECO:0000256" key="5">
    <source>
        <dbReference type="PROSITE-ProRule" id="PRU10141"/>
    </source>
</evidence>
<evidence type="ECO:0000313" key="10">
    <source>
        <dbReference type="Proteomes" id="UP001190700"/>
    </source>
</evidence>
<dbReference type="InterPro" id="IPR008271">
    <property type="entry name" value="Ser/Thr_kinase_AS"/>
</dbReference>
<dbReference type="AlphaFoldDB" id="A0AAE0BG41"/>
<dbReference type="PROSITE" id="PS00107">
    <property type="entry name" value="PROTEIN_KINASE_ATP"/>
    <property type="match status" value="1"/>
</dbReference>
<keyword evidence="6" id="KW-0175">Coiled coil</keyword>
<evidence type="ECO:0000256" key="1">
    <source>
        <dbReference type="ARBA" id="ARBA00022679"/>
    </source>
</evidence>
<sequence length="759" mass="87659">MAFLVRVLHSEQKIEGRDESKTSMCTTHISKAATPDLPPLADLKAEPVNILKREVIVVQLVEDHPLRKCLEDTENLAGREGNLRDKVKLVSKEVAKYCGGSMRGSIVAETNRVMKEQKEKNNSNLVHLGMVSAGVCRHRSILFKLCCDRLNIPCRLVRGNQYTRDEAIEEHGGHVWNVVDLAACPEDSSKRDLKLCDVMQNPGKLYENSDFMVQQYHRRLRQGEYLGAGMVSVVNEECDEHRLSYPEWYISPDEVTVDRAAAKLGMGGFGTVYKAKMKDVQEVAVKILKKNVEKDSPEYMEFLSEVDKLSRLNHEHIVNFKGACYDNENQFIVTELMEGGSLRGAWREHPLEYAWTQRGLEVALDVAKGLQYMHAQVPCLVHFDLKPENVLLAHCGLAKIADFGLTRVKVKTLVTRPNAQTPRYAAPELDPYRRPSKKVNQKVDIFAFGVMLKEVVEQEPSELKDLQTVPEVEEVKKEMHQLIGRCQNKEPDLRPTSNELVLELRCAVSKLREQRSVYTMLRGLQRENLQLAASESMLKKNLEAKELERKQLKQKFQNEEQELEKLKVEFEAQKLQLQKECRELKEEKDYLLEKNKQFEERQEARQREAEDMRRKAKDLINLIEGSALKDSHRSQLSEPGGIEEDHCQEKQREEAEKAEEAEKQRPHQAAALQQQVQAQRPQEEEPTVEQEEEARREEEADYKERGLSAEEYRGELKEEHRDLTPWERKQWAKQPDGIDGRRPRRFPLRHHVSPSNQCR</sequence>
<feature type="coiled-coil region" evidence="6">
    <location>
        <begin position="535"/>
        <end position="615"/>
    </location>
</feature>
<evidence type="ECO:0000259" key="8">
    <source>
        <dbReference type="PROSITE" id="PS50011"/>
    </source>
</evidence>
<feature type="compositionally biased region" description="Basic and acidic residues" evidence="7">
    <location>
        <begin position="643"/>
        <end position="665"/>
    </location>
</feature>
<evidence type="ECO:0000256" key="6">
    <source>
        <dbReference type="SAM" id="Coils"/>
    </source>
</evidence>
<dbReference type="InterPro" id="IPR011009">
    <property type="entry name" value="Kinase-like_dom_sf"/>
</dbReference>
<gene>
    <name evidence="9" type="ORF">CYMTET_54018</name>
</gene>
<feature type="binding site" evidence="5">
    <location>
        <position position="286"/>
    </location>
    <ligand>
        <name>ATP</name>
        <dbReference type="ChEBI" id="CHEBI:30616"/>
    </ligand>
</feature>
<keyword evidence="10" id="KW-1185">Reference proteome</keyword>
<dbReference type="Proteomes" id="UP001190700">
    <property type="component" value="Unassembled WGS sequence"/>
</dbReference>
<proteinExistence type="predicted"/>
<evidence type="ECO:0000256" key="7">
    <source>
        <dbReference type="SAM" id="MobiDB-lite"/>
    </source>
</evidence>
<feature type="domain" description="Protein kinase" evidence="8">
    <location>
        <begin position="258"/>
        <end position="511"/>
    </location>
</feature>
<evidence type="ECO:0000256" key="3">
    <source>
        <dbReference type="ARBA" id="ARBA00022777"/>
    </source>
</evidence>
<keyword evidence="3" id="KW-0418">Kinase</keyword>
<feature type="compositionally biased region" description="Basic residues" evidence="7">
    <location>
        <begin position="742"/>
        <end position="752"/>
    </location>
</feature>
<reference evidence="9 10" key="1">
    <citation type="journal article" date="2015" name="Genome Biol. Evol.">
        <title>Comparative Genomics of a Bacterivorous Green Alga Reveals Evolutionary Causalities and Consequences of Phago-Mixotrophic Mode of Nutrition.</title>
        <authorList>
            <person name="Burns J.A."/>
            <person name="Paasch A."/>
            <person name="Narechania A."/>
            <person name="Kim E."/>
        </authorList>
    </citation>
    <scope>NUCLEOTIDE SEQUENCE [LARGE SCALE GENOMIC DNA]</scope>
    <source>
        <strain evidence="9 10">PLY_AMNH</strain>
    </source>
</reference>
<feature type="region of interest" description="Disordered" evidence="7">
    <location>
        <begin position="625"/>
        <end position="759"/>
    </location>
</feature>
<keyword evidence="2 5" id="KW-0547">Nucleotide-binding</keyword>
<feature type="compositionally biased region" description="Basic and acidic residues" evidence="7">
    <location>
        <begin position="693"/>
        <end position="741"/>
    </location>
</feature>
<evidence type="ECO:0000256" key="2">
    <source>
        <dbReference type="ARBA" id="ARBA00022741"/>
    </source>
</evidence>
<dbReference type="InterPro" id="IPR055164">
    <property type="entry name" value="EDR1/CTR1/ARMC3-like_pept-like"/>
</dbReference>
<dbReference type="PANTHER" id="PTHR44329">
    <property type="entry name" value="SERINE/THREONINE-PROTEIN KINASE TNNI3K-RELATED"/>
    <property type="match status" value="1"/>
</dbReference>
<feature type="compositionally biased region" description="Low complexity" evidence="7">
    <location>
        <begin position="668"/>
        <end position="680"/>
    </location>
</feature>
<accession>A0AAE0BG41</accession>
<dbReference type="PROSITE" id="PS00108">
    <property type="entry name" value="PROTEIN_KINASE_ST"/>
    <property type="match status" value="1"/>
</dbReference>
<evidence type="ECO:0000313" key="9">
    <source>
        <dbReference type="EMBL" id="KAK3235802.1"/>
    </source>
</evidence>
<dbReference type="EMBL" id="LGRX02035217">
    <property type="protein sequence ID" value="KAK3235802.1"/>
    <property type="molecule type" value="Genomic_DNA"/>
</dbReference>
<comment type="caution">
    <text evidence="9">The sequence shown here is derived from an EMBL/GenBank/DDBJ whole genome shotgun (WGS) entry which is preliminary data.</text>
</comment>
<protein>
    <recommendedName>
        <fullName evidence="8">Protein kinase domain-containing protein</fullName>
    </recommendedName>
</protein>
<dbReference type="Pfam" id="PF00069">
    <property type="entry name" value="Pkinase"/>
    <property type="match status" value="1"/>
</dbReference>
<dbReference type="PROSITE" id="PS50011">
    <property type="entry name" value="PROTEIN_KINASE_DOM"/>
    <property type="match status" value="1"/>
</dbReference>
<dbReference type="Pfam" id="PF14381">
    <property type="entry name" value="EDR1_CTR1_ARMC3_pept"/>
    <property type="match status" value="1"/>
</dbReference>
<organism evidence="9 10">
    <name type="scientific">Cymbomonas tetramitiformis</name>
    <dbReference type="NCBI Taxonomy" id="36881"/>
    <lineage>
        <taxon>Eukaryota</taxon>
        <taxon>Viridiplantae</taxon>
        <taxon>Chlorophyta</taxon>
        <taxon>Pyramimonadophyceae</taxon>
        <taxon>Pyramimonadales</taxon>
        <taxon>Pyramimonadaceae</taxon>
        <taxon>Cymbomonas</taxon>
    </lineage>
</organism>